<sequence length="301" mass="34466">MVSVIIPSYNSEETIVFCLDALQNQSYDKPYEIILVDSSVDRTPDIVRQSYPEIKFIHLKEKTDPGSARSLGVKESRGDIILFIDSDCRAERDWIEKMVVRHRQSDYGAVGGAVLNGNDPRSAVAWAGYLAEFREFIPEHPAREVRHIPTCNISYKRNVLLEYLPFNREYYPQEDLELNYRLTKAGYKIFFDPAIRIYHHHRTRFGSFLAHQKTVGRITARMIGLLNLEGAGFVHNKILAVFAIPFLPFVKWLRTMALFIRLQPGILLRHPAAAGLLGIGLISWAIGFWQGVFRSTEGNDR</sequence>
<reference evidence="3" key="1">
    <citation type="journal article" date="2020" name="mSystems">
        <title>Genome- and Community-Level Interaction Insights into Carbon Utilization and Element Cycling Functions of Hydrothermarchaeota in Hydrothermal Sediment.</title>
        <authorList>
            <person name="Zhou Z."/>
            <person name="Liu Y."/>
            <person name="Xu W."/>
            <person name="Pan J."/>
            <person name="Luo Z.H."/>
            <person name="Li M."/>
        </authorList>
    </citation>
    <scope>NUCLEOTIDE SEQUENCE [LARGE SCALE GENOMIC DNA]</scope>
    <source>
        <strain evidence="3">HyVt-577</strain>
    </source>
</reference>
<dbReference type="AlphaFoldDB" id="A0A7V4U259"/>
<dbReference type="Pfam" id="PF00535">
    <property type="entry name" value="Glycos_transf_2"/>
    <property type="match status" value="1"/>
</dbReference>
<protein>
    <submittedName>
        <fullName evidence="3">Glycosyltransferase</fullName>
    </submittedName>
</protein>
<dbReference type="PANTHER" id="PTHR43685:SF3">
    <property type="entry name" value="SLR2126 PROTEIN"/>
    <property type="match status" value="1"/>
</dbReference>
<keyword evidence="1" id="KW-1133">Transmembrane helix</keyword>
<dbReference type="Proteomes" id="UP000885779">
    <property type="component" value="Unassembled WGS sequence"/>
</dbReference>
<dbReference type="InterPro" id="IPR050834">
    <property type="entry name" value="Glycosyltransf_2"/>
</dbReference>
<evidence type="ECO:0000259" key="2">
    <source>
        <dbReference type="Pfam" id="PF00535"/>
    </source>
</evidence>
<name>A0A7V4U259_CALAY</name>
<evidence type="ECO:0000313" key="3">
    <source>
        <dbReference type="EMBL" id="HGY56655.1"/>
    </source>
</evidence>
<comment type="caution">
    <text evidence="3">The sequence shown here is derived from an EMBL/GenBank/DDBJ whole genome shotgun (WGS) entry which is preliminary data.</text>
</comment>
<accession>A0A7V4U259</accession>
<feature type="domain" description="Glycosyltransferase 2-like" evidence="2">
    <location>
        <begin position="3"/>
        <end position="160"/>
    </location>
</feature>
<dbReference type="InterPro" id="IPR001173">
    <property type="entry name" value="Glyco_trans_2-like"/>
</dbReference>
<dbReference type="InterPro" id="IPR029044">
    <property type="entry name" value="Nucleotide-diphossugar_trans"/>
</dbReference>
<feature type="transmembrane region" description="Helical" evidence="1">
    <location>
        <begin position="272"/>
        <end position="292"/>
    </location>
</feature>
<dbReference type="SUPFAM" id="SSF53448">
    <property type="entry name" value="Nucleotide-diphospho-sugar transferases"/>
    <property type="match status" value="1"/>
</dbReference>
<dbReference type="PANTHER" id="PTHR43685">
    <property type="entry name" value="GLYCOSYLTRANSFERASE"/>
    <property type="match status" value="1"/>
</dbReference>
<keyword evidence="1" id="KW-0472">Membrane</keyword>
<gene>
    <name evidence="3" type="ORF">ENK44_13175</name>
</gene>
<dbReference type="EMBL" id="DRQG01000120">
    <property type="protein sequence ID" value="HGY56655.1"/>
    <property type="molecule type" value="Genomic_DNA"/>
</dbReference>
<proteinExistence type="predicted"/>
<evidence type="ECO:0000256" key="1">
    <source>
        <dbReference type="SAM" id="Phobius"/>
    </source>
</evidence>
<feature type="transmembrane region" description="Helical" evidence="1">
    <location>
        <begin position="238"/>
        <end position="260"/>
    </location>
</feature>
<keyword evidence="1" id="KW-0812">Transmembrane</keyword>
<organism evidence="3">
    <name type="scientific">Caldithrix abyssi</name>
    <dbReference type="NCBI Taxonomy" id="187145"/>
    <lineage>
        <taxon>Bacteria</taxon>
        <taxon>Pseudomonadati</taxon>
        <taxon>Calditrichota</taxon>
        <taxon>Calditrichia</taxon>
        <taxon>Calditrichales</taxon>
        <taxon>Calditrichaceae</taxon>
        <taxon>Caldithrix</taxon>
    </lineage>
</organism>
<dbReference type="Gene3D" id="3.90.550.10">
    <property type="entry name" value="Spore Coat Polysaccharide Biosynthesis Protein SpsA, Chain A"/>
    <property type="match status" value="1"/>
</dbReference>